<dbReference type="Gene3D" id="3.40.50.720">
    <property type="entry name" value="NAD(P)-binding Rossmann-like Domain"/>
    <property type="match status" value="1"/>
</dbReference>
<gene>
    <name evidence="3" type="ORF">Poli38472_008111</name>
</gene>
<accession>A0A8K1CL10</accession>
<evidence type="ECO:0000256" key="1">
    <source>
        <dbReference type="ARBA" id="ARBA00006484"/>
    </source>
</evidence>
<reference evidence="3" key="1">
    <citation type="submission" date="2019-03" db="EMBL/GenBank/DDBJ databases">
        <title>Long read genome sequence of the mycoparasitic Pythium oligandrum ATCC 38472 isolated from sugarbeet rhizosphere.</title>
        <authorList>
            <person name="Gaulin E."/>
        </authorList>
    </citation>
    <scope>NUCLEOTIDE SEQUENCE</scope>
    <source>
        <strain evidence="3">ATCC 38472_TT</strain>
    </source>
</reference>
<dbReference type="PANTHER" id="PTHR24320">
    <property type="entry name" value="RETINOL DEHYDROGENASE"/>
    <property type="match status" value="1"/>
</dbReference>
<dbReference type="AlphaFoldDB" id="A0A8K1CL10"/>
<dbReference type="EMBL" id="SPLM01000037">
    <property type="protein sequence ID" value="TMW65469.1"/>
    <property type="molecule type" value="Genomic_DNA"/>
</dbReference>
<evidence type="ECO:0008006" key="5">
    <source>
        <dbReference type="Google" id="ProtNLM"/>
    </source>
</evidence>
<dbReference type="SUPFAM" id="SSF51735">
    <property type="entry name" value="NAD(P)-binding Rossmann-fold domains"/>
    <property type="match status" value="1"/>
</dbReference>
<organism evidence="3 4">
    <name type="scientific">Pythium oligandrum</name>
    <name type="common">Mycoparasitic fungus</name>
    <dbReference type="NCBI Taxonomy" id="41045"/>
    <lineage>
        <taxon>Eukaryota</taxon>
        <taxon>Sar</taxon>
        <taxon>Stramenopiles</taxon>
        <taxon>Oomycota</taxon>
        <taxon>Peronosporomycetes</taxon>
        <taxon>Pythiales</taxon>
        <taxon>Pythiaceae</taxon>
        <taxon>Pythium</taxon>
    </lineage>
</organism>
<comment type="caution">
    <text evidence="3">The sequence shown here is derived from an EMBL/GenBank/DDBJ whole genome shotgun (WGS) entry which is preliminary data.</text>
</comment>
<dbReference type="PANTHER" id="PTHR24320:SF148">
    <property type="entry name" value="NAD(P)-BINDING ROSSMANN-FOLD SUPERFAMILY PROTEIN"/>
    <property type="match status" value="1"/>
</dbReference>
<dbReference type="GO" id="GO:0016491">
    <property type="term" value="F:oxidoreductase activity"/>
    <property type="evidence" value="ECO:0007669"/>
    <property type="project" value="UniProtKB-KW"/>
</dbReference>
<comment type="similarity">
    <text evidence="1">Belongs to the short-chain dehydrogenases/reductases (SDR) family.</text>
</comment>
<keyword evidence="4" id="KW-1185">Reference proteome</keyword>
<sequence length="300" mass="32880">MTATKVFIVTGATSGIGLECARTLAKIPNVHVIVAGRNRQRVDNSVTDINKTAAQNTIVEGAIVDISSLQSVRNFADTMRQRDLQVFSLVCNAGIQVTKQSHTVDGFESTIGTNHVGHFLLVKLLQDRTKRVITLSSETHDLAERTGMPGPNVSDLEQMAKGYTKFNPQEAYTTSKLCNLLHAKEMARRFPNGPEAIAYSPGLTLDTGLLREHPKVVVSLILLVFRVVYWFRNQRTSTSAHSGAYMASIASADSLEANGWHNGDYFSIDRVVNASEQACDASLATALWDKSEAWVRPFAN</sequence>
<dbReference type="InterPro" id="IPR002347">
    <property type="entry name" value="SDR_fam"/>
</dbReference>
<name>A0A8K1CL10_PYTOL</name>
<proteinExistence type="inferred from homology"/>
<evidence type="ECO:0000313" key="4">
    <source>
        <dbReference type="Proteomes" id="UP000794436"/>
    </source>
</evidence>
<protein>
    <recommendedName>
        <fullName evidence="5">Protochlorophyllide reductase</fullName>
    </recommendedName>
</protein>
<keyword evidence="2" id="KW-0560">Oxidoreductase</keyword>
<evidence type="ECO:0000256" key="2">
    <source>
        <dbReference type="ARBA" id="ARBA00023002"/>
    </source>
</evidence>
<evidence type="ECO:0000313" key="3">
    <source>
        <dbReference type="EMBL" id="TMW65469.1"/>
    </source>
</evidence>
<dbReference type="Pfam" id="PF00106">
    <property type="entry name" value="adh_short"/>
    <property type="match status" value="1"/>
</dbReference>
<dbReference type="OrthoDB" id="157595at2759"/>
<dbReference type="Proteomes" id="UP000794436">
    <property type="component" value="Unassembled WGS sequence"/>
</dbReference>
<dbReference type="InterPro" id="IPR036291">
    <property type="entry name" value="NAD(P)-bd_dom_sf"/>
</dbReference>